<proteinExistence type="predicted"/>
<keyword evidence="2" id="KW-0812">Transmembrane</keyword>
<keyword evidence="4" id="KW-1185">Reference proteome</keyword>
<feature type="region of interest" description="Disordered" evidence="1">
    <location>
        <begin position="206"/>
        <end position="233"/>
    </location>
</feature>
<reference evidence="3 4" key="1">
    <citation type="submission" date="2024-01" db="EMBL/GenBank/DDBJ databases">
        <authorList>
            <person name="Allen C."/>
            <person name="Tagirdzhanova G."/>
        </authorList>
    </citation>
    <scope>NUCLEOTIDE SEQUENCE [LARGE SCALE GENOMIC DNA]</scope>
    <source>
        <strain evidence="3 4">CBS 119000</strain>
    </source>
</reference>
<feature type="transmembrane region" description="Helical" evidence="2">
    <location>
        <begin position="78"/>
        <end position="98"/>
    </location>
</feature>
<comment type="caution">
    <text evidence="3">The sequence shown here is derived from an EMBL/GenBank/DDBJ whole genome shotgun (WGS) entry which is preliminary data.</text>
</comment>
<evidence type="ECO:0000313" key="3">
    <source>
        <dbReference type="EMBL" id="CAK7273825.1"/>
    </source>
</evidence>
<dbReference type="Proteomes" id="UP001642502">
    <property type="component" value="Unassembled WGS sequence"/>
</dbReference>
<feature type="transmembrane region" description="Helical" evidence="2">
    <location>
        <begin position="174"/>
        <end position="196"/>
    </location>
</feature>
<dbReference type="EMBL" id="CAWUON010000122">
    <property type="protein sequence ID" value="CAK7273825.1"/>
    <property type="molecule type" value="Genomic_DNA"/>
</dbReference>
<evidence type="ECO:0000256" key="1">
    <source>
        <dbReference type="SAM" id="MobiDB-lite"/>
    </source>
</evidence>
<evidence type="ECO:0000313" key="4">
    <source>
        <dbReference type="Proteomes" id="UP001642502"/>
    </source>
</evidence>
<protein>
    <submittedName>
        <fullName evidence="3">Uncharacterized protein</fullName>
    </submittedName>
</protein>
<gene>
    <name evidence="3" type="ORF">SEPCBS119000_005856</name>
</gene>
<accession>A0ABP0DZW0</accession>
<organism evidence="3 4">
    <name type="scientific">Sporothrix epigloea</name>
    <dbReference type="NCBI Taxonomy" id="1892477"/>
    <lineage>
        <taxon>Eukaryota</taxon>
        <taxon>Fungi</taxon>
        <taxon>Dikarya</taxon>
        <taxon>Ascomycota</taxon>
        <taxon>Pezizomycotina</taxon>
        <taxon>Sordariomycetes</taxon>
        <taxon>Sordariomycetidae</taxon>
        <taxon>Ophiostomatales</taxon>
        <taxon>Ophiostomataceae</taxon>
        <taxon>Sporothrix</taxon>
    </lineage>
</organism>
<feature type="transmembrane region" description="Helical" evidence="2">
    <location>
        <begin position="15"/>
        <end position="37"/>
    </location>
</feature>
<sequence length="284" mass="31425">MTYQLLRRPWRHRTIYLYTMIPELGLVVGLLVLFGLAQPDTYRTLLWQIGYENGFNSNPNMILYAYANHQPLPVVPFVWSQTLTNLNVATAVLSLFVLLAKMIALIMNVFFPVIGLAVSTIMVGFYTTSVYGQCGPDYADKRYPSRVPWYLAKSCQYAAASNAVSDCIMAKGCFAATVLMLAIYLANLGFAVWAMVPEQTLGIDEHLSSDDDTPTASATKQWGRQGMQGTSGARLHDLHSPGLTPNVRGGDVLELYAIANKTASPFTPRTQAFNTLDWKLPLRG</sequence>
<feature type="transmembrane region" description="Helical" evidence="2">
    <location>
        <begin position="105"/>
        <end position="126"/>
    </location>
</feature>
<feature type="compositionally biased region" description="Polar residues" evidence="1">
    <location>
        <begin position="214"/>
        <end position="231"/>
    </location>
</feature>
<keyword evidence="2" id="KW-0472">Membrane</keyword>
<name>A0ABP0DZW0_9PEZI</name>
<keyword evidence="2" id="KW-1133">Transmembrane helix</keyword>
<evidence type="ECO:0000256" key="2">
    <source>
        <dbReference type="SAM" id="Phobius"/>
    </source>
</evidence>